<keyword evidence="4" id="KW-1133">Transmembrane helix</keyword>
<keyword evidence="1" id="KW-1003">Cell membrane</keyword>
<reference evidence="6" key="1">
    <citation type="journal article" date="2023" name="Int. J. Mol. Sci.">
        <title>Metagenomics Revealed a New Genus 'Candidatus Thiocaldithrix dubininis' gen. nov., sp. nov. and a New Species 'Candidatus Thiothrix putei' sp. nov. in the Family Thiotrichaceae, Some Members of Which Have Traits of Both Na+- and H+-Motive Energetics.</title>
        <authorList>
            <person name="Ravin N.V."/>
            <person name="Muntyan M.S."/>
            <person name="Smolyakov D.D."/>
            <person name="Rudenko T.S."/>
            <person name="Beletsky A.V."/>
            <person name="Mardanov A.V."/>
            <person name="Grabovich M.Y."/>
        </authorList>
    </citation>
    <scope>NUCLEOTIDE SEQUENCE</scope>
    <source>
        <strain evidence="6">GKL-01</strain>
    </source>
</reference>
<dbReference type="Pfam" id="PF06835">
    <property type="entry name" value="LptC"/>
    <property type="match status" value="1"/>
</dbReference>
<dbReference type="Proteomes" id="UP001300672">
    <property type="component" value="Chromosome"/>
</dbReference>
<dbReference type="GO" id="GO:0030288">
    <property type="term" value="C:outer membrane-bounded periplasmic space"/>
    <property type="evidence" value="ECO:0007669"/>
    <property type="project" value="TreeGrafter"/>
</dbReference>
<dbReference type="GO" id="GO:0017089">
    <property type="term" value="F:glycolipid transfer activity"/>
    <property type="evidence" value="ECO:0007669"/>
    <property type="project" value="TreeGrafter"/>
</dbReference>
<name>A0AA95KDZ2_9GAMM</name>
<dbReference type="NCBIfam" id="TIGR04409">
    <property type="entry name" value="LptC_YrbK"/>
    <property type="match status" value="1"/>
</dbReference>
<keyword evidence="2" id="KW-0997">Cell inner membrane</keyword>
<keyword evidence="5" id="KW-0472">Membrane</keyword>
<reference evidence="6" key="2">
    <citation type="submission" date="2023-04" db="EMBL/GenBank/DDBJ databases">
        <authorList>
            <person name="Beletskiy A.V."/>
            <person name="Mardanov A.V."/>
            <person name="Ravin N.V."/>
        </authorList>
    </citation>
    <scope>NUCLEOTIDE SEQUENCE</scope>
    <source>
        <strain evidence="6">GKL-01</strain>
    </source>
</reference>
<organism evidence="6">
    <name type="scientific">Candidatus Thiocaldithrix dubininis</name>
    <dbReference type="NCBI Taxonomy" id="3080823"/>
    <lineage>
        <taxon>Bacteria</taxon>
        <taxon>Pseudomonadati</taxon>
        <taxon>Pseudomonadota</taxon>
        <taxon>Gammaproteobacteria</taxon>
        <taxon>Thiotrichales</taxon>
        <taxon>Thiotrichaceae</taxon>
        <taxon>Candidatus Thiocaldithrix</taxon>
    </lineage>
</organism>
<evidence type="ECO:0000256" key="4">
    <source>
        <dbReference type="ARBA" id="ARBA00022989"/>
    </source>
</evidence>
<sequence>MKNALILVLAIMLIVALSQLETYFTQPSQILPIIDKSKVSYYLADFALQQFDAQGKQSYAVSAKHLSHWQAEKRSEIIQPLITGQGKTTEDNIVTRADVAEFDHTQQQAQLSGHVSVEQNSANAAQGFKLQTEQLLYNLSTREISTPSKIELTSPAGHLQATGLLGKLNEDYLRLNANVRATYQLP</sequence>
<evidence type="ECO:0000256" key="1">
    <source>
        <dbReference type="ARBA" id="ARBA00022475"/>
    </source>
</evidence>
<dbReference type="PANTHER" id="PTHR37481:SF1">
    <property type="entry name" value="LIPOPOLYSACCHARIDE EXPORT SYSTEM PROTEIN LPTC"/>
    <property type="match status" value="1"/>
</dbReference>
<evidence type="ECO:0000256" key="5">
    <source>
        <dbReference type="ARBA" id="ARBA00023136"/>
    </source>
</evidence>
<evidence type="ECO:0000256" key="2">
    <source>
        <dbReference type="ARBA" id="ARBA00022519"/>
    </source>
</evidence>
<dbReference type="Gene3D" id="2.60.450.10">
    <property type="entry name" value="Lipopolysaccharide (LPS) transport protein A like domain"/>
    <property type="match status" value="1"/>
</dbReference>
<gene>
    <name evidence="6" type="primary">lptC</name>
    <name evidence="6" type="ORF">QJT80_10405</name>
</gene>
<evidence type="ECO:0000313" key="6">
    <source>
        <dbReference type="EMBL" id="WGZ89911.1"/>
    </source>
</evidence>
<dbReference type="PANTHER" id="PTHR37481">
    <property type="entry name" value="LIPOPOLYSACCHARIDE EXPORT SYSTEM PROTEIN LPTC"/>
    <property type="match status" value="1"/>
</dbReference>
<protein>
    <submittedName>
        <fullName evidence="6">LPS export ABC transporter periplasmic protein LptC</fullName>
    </submittedName>
</protein>
<dbReference type="InterPro" id="IPR052363">
    <property type="entry name" value="LPS_export_LptC"/>
</dbReference>
<accession>A0AA95KDZ2</accession>
<dbReference type="EMBL" id="CP124755">
    <property type="protein sequence ID" value="WGZ89911.1"/>
    <property type="molecule type" value="Genomic_DNA"/>
</dbReference>
<keyword evidence="3" id="KW-0812">Transmembrane</keyword>
<dbReference type="InterPro" id="IPR026265">
    <property type="entry name" value="LptC"/>
</dbReference>
<dbReference type="InterPro" id="IPR010664">
    <property type="entry name" value="LipoPS_assembly_LptC-rel"/>
</dbReference>
<dbReference type="GO" id="GO:0015221">
    <property type="term" value="F:lipopolysaccharide transmembrane transporter activity"/>
    <property type="evidence" value="ECO:0007669"/>
    <property type="project" value="InterPro"/>
</dbReference>
<dbReference type="KEGG" id="tdu:QJT80_10405"/>
<dbReference type="GO" id="GO:0005886">
    <property type="term" value="C:plasma membrane"/>
    <property type="evidence" value="ECO:0007669"/>
    <property type="project" value="InterPro"/>
</dbReference>
<dbReference type="AlphaFoldDB" id="A0AA95KDZ2"/>
<proteinExistence type="predicted"/>
<evidence type="ECO:0000256" key="3">
    <source>
        <dbReference type="ARBA" id="ARBA00022692"/>
    </source>
</evidence>